<accession>A0A0C2WRX1</accession>
<dbReference type="InParanoid" id="A0A0C2WRX1"/>
<evidence type="ECO:0000313" key="1">
    <source>
        <dbReference type="EMBL" id="KIL59033.1"/>
    </source>
</evidence>
<protein>
    <submittedName>
        <fullName evidence="1">Uncharacterized protein</fullName>
    </submittedName>
</protein>
<dbReference type="AlphaFoldDB" id="A0A0C2WRX1"/>
<organism evidence="1 2">
    <name type="scientific">Amanita muscaria (strain Koide BX008)</name>
    <dbReference type="NCBI Taxonomy" id="946122"/>
    <lineage>
        <taxon>Eukaryota</taxon>
        <taxon>Fungi</taxon>
        <taxon>Dikarya</taxon>
        <taxon>Basidiomycota</taxon>
        <taxon>Agaricomycotina</taxon>
        <taxon>Agaricomycetes</taxon>
        <taxon>Agaricomycetidae</taxon>
        <taxon>Agaricales</taxon>
        <taxon>Pluteineae</taxon>
        <taxon>Amanitaceae</taxon>
        <taxon>Amanita</taxon>
    </lineage>
</organism>
<gene>
    <name evidence="1" type="ORF">M378DRAFT_169912</name>
</gene>
<name>A0A0C2WRX1_AMAMK</name>
<dbReference type="EMBL" id="KN818324">
    <property type="protein sequence ID" value="KIL59033.1"/>
    <property type="molecule type" value="Genomic_DNA"/>
</dbReference>
<evidence type="ECO:0000313" key="2">
    <source>
        <dbReference type="Proteomes" id="UP000054549"/>
    </source>
</evidence>
<keyword evidence="2" id="KW-1185">Reference proteome</keyword>
<dbReference type="Proteomes" id="UP000054549">
    <property type="component" value="Unassembled WGS sequence"/>
</dbReference>
<dbReference type="HOGENOM" id="CLU_2978626_0_0_1"/>
<sequence length="58" mass="7062">MVLRWVSDQNEHSRQEKTRMIRIPVIRYCLHPEHGSQSRICRVNKETSNELLLSLRMW</sequence>
<reference evidence="1 2" key="1">
    <citation type="submission" date="2014-04" db="EMBL/GenBank/DDBJ databases">
        <title>Evolutionary Origins and Diversification of the Mycorrhizal Mutualists.</title>
        <authorList>
            <consortium name="DOE Joint Genome Institute"/>
            <consortium name="Mycorrhizal Genomics Consortium"/>
            <person name="Kohler A."/>
            <person name="Kuo A."/>
            <person name="Nagy L.G."/>
            <person name="Floudas D."/>
            <person name="Copeland A."/>
            <person name="Barry K.W."/>
            <person name="Cichocki N."/>
            <person name="Veneault-Fourrey C."/>
            <person name="LaButti K."/>
            <person name="Lindquist E.A."/>
            <person name="Lipzen A."/>
            <person name="Lundell T."/>
            <person name="Morin E."/>
            <person name="Murat C."/>
            <person name="Riley R."/>
            <person name="Ohm R."/>
            <person name="Sun H."/>
            <person name="Tunlid A."/>
            <person name="Henrissat B."/>
            <person name="Grigoriev I.V."/>
            <person name="Hibbett D.S."/>
            <person name="Martin F."/>
        </authorList>
    </citation>
    <scope>NUCLEOTIDE SEQUENCE [LARGE SCALE GENOMIC DNA]</scope>
    <source>
        <strain evidence="1 2">Koide BX008</strain>
    </source>
</reference>
<proteinExistence type="predicted"/>